<evidence type="ECO:0000313" key="3">
    <source>
        <dbReference type="Proteomes" id="UP001254488"/>
    </source>
</evidence>
<dbReference type="InterPro" id="IPR029063">
    <property type="entry name" value="SAM-dependent_MTases_sf"/>
</dbReference>
<keyword evidence="3" id="KW-1185">Reference proteome</keyword>
<reference evidence="2 3" key="1">
    <citation type="submission" date="2023-09" db="EMBL/GenBank/DDBJ databases">
        <authorList>
            <person name="Rey-Velasco X."/>
        </authorList>
    </citation>
    <scope>NUCLEOTIDE SEQUENCE [LARGE SCALE GENOMIC DNA]</scope>
    <source>
        <strain evidence="2 3">W242</strain>
    </source>
</reference>
<accession>A0ABU2YF62</accession>
<sequence>MQKDNQHWFTSWFDTPYYHILYKDRDYNEAATFMKKLTAFLKLEPNAEILDLACGRGRHSKYLNEIGYNVLGADLSPSNILFAKQFENKTLHFKVHDMCIPMNKTFDAVFNLFTSFGYFESEEDNYRTIKAIKQQLKPHGYGVIDFLNTEYVKKTLIPEEKKVVEGITFNITKKLQNGYIVKTIQFEDHGKHYTFQEKVKALTLSDFKEYFKKASIDLKYILGSYDLSNYNEDTSQRLILIFK</sequence>
<protein>
    <submittedName>
        <fullName evidence="2">Class I SAM-dependent methyltransferase</fullName>
        <ecNumber evidence="2">2.1.1.-</ecNumber>
    </submittedName>
</protein>
<dbReference type="InterPro" id="IPR013216">
    <property type="entry name" value="Methyltransf_11"/>
</dbReference>
<organism evidence="2 3">
    <name type="scientific">Patiriisocius hiemis</name>
    <dbReference type="NCBI Taxonomy" id="3075604"/>
    <lineage>
        <taxon>Bacteria</taxon>
        <taxon>Pseudomonadati</taxon>
        <taxon>Bacteroidota</taxon>
        <taxon>Flavobacteriia</taxon>
        <taxon>Flavobacteriales</taxon>
        <taxon>Flavobacteriaceae</taxon>
        <taxon>Patiriisocius</taxon>
    </lineage>
</organism>
<name>A0ABU2YF62_9FLAO</name>
<dbReference type="PANTHER" id="PTHR43861">
    <property type="entry name" value="TRANS-ACONITATE 2-METHYLTRANSFERASE-RELATED"/>
    <property type="match status" value="1"/>
</dbReference>
<dbReference type="GO" id="GO:0032259">
    <property type="term" value="P:methylation"/>
    <property type="evidence" value="ECO:0007669"/>
    <property type="project" value="UniProtKB-KW"/>
</dbReference>
<proteinExistence type="predicted"/>
<gene>
    <name evidence="2" type="ORF">RM538_12465</name>
</gene>
<dbReference type="EMBL" id="JAVRHZ010000008">
    <property type="protein sequence ID" value="MDT0556823.1"/>
    <property type="molecule type" value="Genomic_DNA"/>
</dbReference>
<dbReference type="Gene3D" id="3.40.50.150">
    <property type="entry name" value="Vaccinia Virus protein VP39"/>
    <property type="match status" value="1"/>
</dbReference>
<dbReference type="PANTHER" id="PTHR43861:SF1">
    <property type="entry name" value="TRANS-ACONITATE 2-METHYLTRANSFERASE"/>
    <property type="match status" value="1"/>
</dbReference>
<dbReference type="SUPFAM" id="SSF53335">
    <property type="entry name" value="S-adenosyl-L-methionine-dependent methyltransferases"/>
    <property type="match status" value="1"/>
</dbReference>
<dbReference type="Pfam" id="PF08241">
    <property type="entry name" value="Methyltransf_11"/>
    <property type="match status" value="1"/>
</dbReference>
<dbReference type="Proteomes" id="UP001254488">
    <property type="component" value="Unassembled WGS sequence"/>
</dbReference>
<dbReference type="CDD" id="cd02440">
    <property type="entry name" value="AdoMet_MTases"/>
    <property type="match status" value="1"/>
</dbReference>
<feature type="domain" description="Methyltransferase type 11" evidence="1">
    <location>
        <begin position="50"/>
        <end position="143"/>
    </location>
</feature>
<dbReference type="Gene3D" id="2.20.25.110">
    <property type="entry name" value="S-adenosyl-L-methionine-dependent methyltransferases"/>
    <property type="match status" value="1"/>
</dbReference>
<evidence type="ECO:0000313" key="2">
    <source>
        <dbReference type="EMBL" id="MDT0556823.1"/>
    </source>
</evidence>
<keyword evidence="2" id="KW-0489">Methyltransferase</keyword>
<dbReference type="RefSeq" id="WP_311333773.1">
    <property type="nucleotide sequence ID" value="NZ_JAVRHZ010000008.1"/>
</dbReference>
<comment type="caution">
    <text evidence="2">The sequence shown here is derived from an EMBL/GenBank/DDBJ whole genome shotgun (WGS) entry which is preliminary data.</text>
</comment>
<dbReference type="GO" id="GO:0008168">
    <property type="term" value="F:methyltransferase activity"/>
    <property type="evidence" value="ECO:0007669"/>
    <property type="project" value="UniProtKB-KW"/>
</dbReference>
<evidence type="ECO:0000259" key="1">
    <source>
        <dbReference type="Pfam" id="PF08241"/>
    </source>
</evidence>
<keyword evidence="2" id="KW-0808">Transferase</keyword>
<dbReference type="EC" id="2.1.1.-" evidence="2"/>